<reference evidence="1" key="1">
    <citation type="submission" date="2022-05" db="EMBL/GenBank/DDBJ databases">
        <title>Chromosome-level genome of Chaenocephalus aceratus.</title>
        <authorList>
            <person name="Park H."/>
        </authorList>
    </citation>
    <scope>NUCLEOTIDE SEQUENCE</scope>
    <source>
        <strain evidence="1">KU_202001</strain>
    </source>
</reference>
<proteinExistence type="predicted"/>
<feature type="non-terminal residue" evidence="1">
    <location>
        <position position="1"/>
    </location>
</feature>
<dbReference type="EMBL" id="CM043787">
    <property type="protein sequence ID" value="KAI4830215.1"/>
    <property type="molecule type" value="Genomic_DNA"/>
</dbReference>
<organism evidence="1 2">
    <name type="scientific">Chaenocephalus aceratus</name>
    <name type="common">Blackfin icefish</name>
    <name type="synonym">Chaenichthys aceratus</name>
    <dbReference type="NCBI Taxonomy" id="36190"/>
    <lineage>
        <taxon>Eukaryota</taxon>
        <taxon>Metazoa</taxon>
        <taxon>Chordata</taxon>
        <taxon>Craniata</taxon>
        <taxon>Vertebrata</taxon>
        <taxon>Euteleostomi</taxon>
        <taxon>Actinopterygii</taxon>
        <taxon>Neopterygii</taxon>
        <taxon>Teleostei</taxon>
        <taxon>Neoteleostei</taxon>
        <taxon>Acanthomorphata</taxon>
        <taxon>Eupercaria</taxon>
        <taxon>Perciformes</taxon>
        <taxon>Notothenioidei</taxon>
        <taxon>Channichthyidae</taxon>
        <taxon>Chaenocephalus</taxon>
    </lineage>
</organism>
<comment type="caution">
    <text evidence="1">The sequence shown here is derived from an EMBL/GenBank/DDBJ whole genome shotgun (WGS) entry which is preliminary data.</text>
</comment>
<accession>A0ACB9XRV8</accession>
<evidence type="ECO:0000313" key="2">
    <source>
        <dbReference type="Proteomes" id="UP001057452"/>
    </source>
</evidence>
<feature type="non-terminal residue" evidence="1">
    <location>
        <position position="76"/>
    </location>
</feature>
<gene>
    <name evidence="1" type="ORF">KUCAC02_001864</name>
</gene>
<name>A0ACB9XRV8_CHAAC</name>
<sequence length="76" mass="8070">LGGGKLPAARRASSVSLVYDRATLFPPHPGQGQESFLKSPPPPLGQYLGHLKVDPCLPSPPSSPFILPSVQPWNSK</sequence>
<dbReference type="Proteomes" id="UP001057452">
    <property type="component" value="Chromosome 3"/>
</dbReference>
<evidence type="ECO:0000313" key="1">
    <source>
        <dbReference type="EMBL" id="KAI4830215.1"/>
    </source>
</evidence>
<keyword evidence="2" id="KW-1185">Reference proteome</keyword>
<protein>
    <submittedName>
        <fullName evidence="1">Uncharacterized protein</fullName>
    </submittedName>
</protein>